<evidence type="ECO:0000313" key="2">
    <source>
        <dbReference type="Proteomes" id="UP001151760"/>
    </source>
</evidence>
<name>A0ABQ4Z818_9ASTR</name>
<gene>
    <name evidence="1" type="ORF">Tco_0752835</name>
</gene>
<accession>A0ABQ4Z818</accession>
<dbReference type="PANTHER" id="PTHR35307:SF3">
    <property type="entry name" value="DUF4220 DOMAIN-CONTAINING PROTEIN"/>
    <property type="match status" value="1"/>
</dbReference>
<protein>
    <submittedName>
        <fullName evidence="1">Uncharacterized protein</fullName>
    </submittedName>
</protein>
<dbReference type="PANTHER" id="PTHR35307">
    <property type="entry name" value="PROTEIN, PUTATIVE-RELATED"/>
    <property type="match status" value="1"/>
</dbReference>
<reference evidence="1" key="1">
    <citation type="journal article" date="2022" name="Int. J. Mol. Sci.">
        <title>Draft Genome of Tanacetum Coccineum: Genomic Comparison of Closely Related Tanacetum-Family Plants.</title>
        <authorList>
            <person name="Yamashiro T."/>
            <person name="Shiraishi A."/>
            <person name="Nakayama K."/>
            <person name="Satake H."/>
        </authorList>
    </citation>
    <scope>NUCLEOTIDE SEQUENCE</scope>
</reference>
<comment type="caution">
    <text evidence="1">The sequence shown here is derived from an EMBL/GenBank/DDBJ whole genome shotgun (WGS) entry which is preliminary data.</text>
</comment>
<evidence type="ECO:0000313" key="1">
    <source>
        <dbReference type="EMBL" id="GJS86294.1"/>
    </source>
</evidence>
<sequence length="272" mass="30343">MLCIFYVIAKTVAKLTSEVLENISNAVTDDNHVSNDHNILVDETVVTTSVDKLLEAIDVLTIEEDSTSFLSELHGHDVANLVDGSRTSEAEISVGTPEVLNGSSITNSEPYIERPFYDPSDSMPYKTLYYMKQPKIRIFMGAFPEVIVADRPDVVVRVFEHKIHDLITFLQDAKPFGNVTTDLKSHQSRTKIINYSLKSPTNTREDGNGGCKADGSLNESRFDETMPWIGIYVAKAALACGIAKTMDALHGFRYKKFCFPCKFFALDATIHY</sequence>
<reference evidence="1" key="2">
    <citation type="submission" date="2022-01" db="EMBL/GenBank/DDBJ databases">
        <authorList>
            <person name="Yamashiro T."/>
            <person name="Shiraishi A."/>
            <person name="Satake H."/>
            <person name="Nakayama K."/>
        </authorList>
    </citation>
    <scope>NUCLEOTIDE SEQUENCE</scope>
</reference>
<dbReference type="EMBL" id="BQNB010011112">
    <property type="protein sequence ID" value="GJS86294.1"/>
    <property type="molecule type" value="Genomic_DNA"/>
</dbReference>
<dbReference type="Proteomes" id="UP001151760">
    <property type="component" value="Unassembled WGS sequence"/>
</dbReference>
<keyword evidence="2" id="KW-1185">Reference proteome</keyword>
<proteinExistence type="predicted"/>
<organism evidence="1 2">
    <name type="scientific">Tanacetum coccineum</name>
    <dbReference type="NCBI Taxonomy" id="301880"/>
    <lineage>
        <taxon>Eukaryota</taxon>
        <taxon>Viridiplantae</taxon>
        <taxon>Streptophyta</taxon>
        <taxon>Embryophyta</taxon>
        <taxon>Tracheophyta</taxon>
        <taxon>Spermatophyta</taxon>
        <taxon>Magnoliopsida</taxon>
        <taxon>eudicotyledons</taxon>
        <taxon>Gunneridae</taxon>
        <taxon>Pentapetalae</taxon>
        <taxon>asterids</taxon>
        <taxon>campanulids</taxon>
        <taxon>Asterales</taxon>
        <taxon>Asteraceae</taxon>
        <taxon>Asteroideae</taxon>
        <taxon>Anthemideae</taxon>
        <taxon>Anthemidinae</taxon>
        <taxon>Tanacetum</taxon>
    </lineage>
</organism>